<dbReference type="EMBL" id="VYQE01000001">
    <property type="protein sequence ID" value="KAA9010710.1"/>
    <property type="molecule type" value="Genomic_DNA"/>
</dbReference>
<dbReference type="InterPro" id="IPR050832">
    <property type="entry name" value="Bact_Acetyltransf"/>
</dbReference>
<organism evidence="4 5">
    <name type="scientific">Histidinibacterium aquaticum</name>
    <dbReference type="NCBI Taxonomy" id="2613962"/>
    <lineage>
        <taxon>Bacteria</taxon>
        <taxon>Pseudomonadati</taxon>
        <taxon>Pseudomonadota</taxon>
        <taxon>Alphaproteobacteria</taxon>
        <taxon>Rhodobacterales</taxon>
        <taxon>Paracoccaceae</taxon>
        <taxon>Histidinibacterium</taxon>
    </lineage>
</organism>
<name>A0A5J5GR75_9RHOB</name>
<evidence type="ECO:0000313" key="5">
    <source>
        <dbReference type="Proteomes" id="UP000326554"/>
    </source>
</evidence>
<dbReference type="PANTHER" id="PTHR43877:SF1">
    <property type="entry name" value="ACETYLTRANSFERASE"/>
    <property type="match status" value="1"/>
</dbReference>
<keyword evidence="1 4" id="KW-0808">Transferase</keyword>
<dbReference type="Gene3D" id="3.40.630.30">
    <property type="match status" value="1"/>
</dbReference>
<sequence length="161" mass="17678">MRIRPARPSDLAELDALFARSYPRLLKADYPPSLLVTAVPMIARAQPRLLASGTYYVAELDGAIRGAGGWTPSDRPGRLGQRADVRHVVTCDSTLRRGIGRALLLHSFAEARAAGRRWMHCVSTLTAEPFYAALGFRRIGNTVVPLAPGIDFPAVEMWRPL</sequence>
<keyword evidence="2" id="KW-0012">Acyltransferase</keyword>
<dbReference type="InterPro" id="IPR016181">
    <property type="entry name" value="Acyl_CoA_acyltransferase"/>
</dbReference>
<dbReference type="CDD" id="cd04301">
    <property type="entry name" value="NAT_SF"/>
    <property type="match status" value="1"/>
</dbReference>
<dbReference type="PANTHER" id="PTHR43877">
    <property type="entry name" value="AMINOALKYLPHOSPHONATE N-ACETYLTRANSFERASE-RELATED-RELATED"/>
    <property type="match status" value="1"/>
</dbReference>
<keyword evidence="5" id="KW-1185">Reference proteome</keyword>
<reference evidence="4 5" key="1">
    <citation type="submission" date="2019-09" db="EMBL/GenBank/DDBJ databases">
        <authorList>
            <person name="Park J.-S."/>
            <person name="Choi H.-J."/>
        </authorList>
    </citation>
    <scope>NUCLEOTIDE SEQUENCE [LARGE SCALE GENOMIC DNA]</scope>
    <source>
        <strain evidence="4 5">176SS1-4</strain>
    </source>
</reference>
<protein>
    <submittedName>
        <fullName evidence="4">GNAT family N-acetyltransferase</fullName>
    </submittedName>
</protein>
<dbReference type="InterPro" id="IPR000182">
    <property type="entry name" value="GNAT_dom"/>
</dbReference>
<evidence type="ECO:0000256" key="2">
    <source>
        <dbReference type="ARBA" id="ARBA00023315"/>
    </source>
</evidence>
<dbReference type="GO" id="GO:0016747">
    <property type="term" value="F:acyltransferase activity, transferring groups other than amino-acyl groups"/>
    <property type="evidence" value="ECO:0007669"/>
    <property type="project" value="InterPro"/>
</dbReference>
<evidence type="ECO:0000313" key="4">
    <source>
        <dbReference type="EMBL" id="KAA9010710.1"/>
    </source>
</evidence>
<dbReference type="PROSITE" id="PS51186">
    <property type="entry name" value="GNAT"/>
    <property type="match status" value="1"/>
</dbReference>
<gene>
    <name evidence="4" type="ORF">F3S47_02510</name>
</gene>
<proteinExistence type="predicted"/>
<feature type="domain" description="N-acetyltransferase" evidence="3">
    <location>
        <begin position="1"/>
        <end position="161"/>
    </location>
</feature>
<dbReference type="SUPFAM" id="SSF55729">
    <property type="entry name" value="Acyl-CoA N-acyltransferases (Nat)"/>
    <property type="match status" value="1"/>
</dbReference>
<evidence type="ECO:0000256" key="1">
    <source>
        <dbReference type="ARBA" id="ARBA00022679"/>
    </source>
</evidence>
<comment type="caution">
    <text evidence="4">The sequence shown here is derived from an EMBL/GenBank/DDBJ whole genome shotgun (WGS) entry which is preliminary data.</text>
</comment>
<dbReference type="Pfam" id="PF13508">
    <property type="entry name" value="Acetyltransf_7"/>
    <property type="match status" value="1"/>
</dbReference>
<dbReference type="Proteomes" id="UP000326554">
    <property type="component" value="Unassembled WGS sequence"/>
</dbReference>
<accession>A0A5J5GR75</accession>
<dbReference type="AlphaFoldDB" id="A0A5J5GR75"/>
<evidence type="ECO:0000259" key="3">
    <source>
        <dbReference type="PROSITE" id="PS51186"/>
    </source>
</evidence>